<dbReference type="EMBL" id="DQZW01000012">
    <property type="protein sequence ID" value="HDL89320.1"/>
    <property type="molecule type" value="Genomic_DNA"/>
</dbReference>
<dbReference type="NCBIfam" id="NF003558">
    <property type="entry name" value="PRK05231.1"/>
    <property type="match status" value="1"/>
</dbReference>
<keyword evidence="6 8" id="KW-0067">ATP-binding</keyword>
<keyword evidence="4 8" id="KW-0547">Nucleotide-binding</keyword>
<comment type="catalytic activity">
    <reaction evidence="8">
        <text>L-homoserine + ATP = O-phospho-L-homoserine + ADP + H(+)</text>
        <dbReference type="Rhea" id="RHEA:13985"/>
        <dbReference type="ChEBI" id="CHEBI:15378"/>
        <dbReference type="ChEBI" id="CHEBI:30616"/>
        <dbReference type="ChEBI" id="CHEBI:57476"/>
        <dbReference type="ChEBI" id="CHEBI:57590"/>
        <dbReference type="ChEBI" id="CHEBI:456216"/>
        <dbReference type="EC" id="2.7.1.39"/>
    </reaction>
</comment>
<dbReference type="InterPro" id="IPR005280">
    <property type="entry name" value="Homoserine_kinase_II"/>
</dbReference>
<protein>
    <recommendedName>
        <fullName evidence="8">Homoserine kinase</fullName>
        <shortName evidence="8">HK</shortName>
        <shortName evidence="8">HSK</shortName>
        <ecNumber evidence="8">2.7.1.39</ecNumber>
    </recommendedName>
</protein>
<organism evidence="10">
    <name type="scientific">Thermodesulforhabdus norvegica</name>
    <dbReference type="NCBI Taxonomy" id="39841"/>
    <lineage>
        <taxon>Bacteria</taxon>
        <taxon>Pseudomonadati</taxon>
        <taxon>Thermodesulfobacteriota</taxon>
        <taxon>Syntrophobacteria</taxon>
        <taxon>Syntrophobacterales</taxon>
        <taxon>Thermodesulforhabdaceae</taxon>
        <taxon>Thermodesulforhabdus</taxon>
    </lineage>
</organism>
<dbReference type="InterPro" id="IPR011009">
    <property type="entry name" value="Kinase-like_dom_sf"/>
</dbReference>
<dbReference type="CDD" id="cd05153">
    <property type="entry name" value="HomoserineK_II"/>
    <property type="match status" value="1"/>
</dbReference>
<dbReference type="PANTHER" id="PTHR21064">
    <property type="entry name" value="AMINOGLYCOSIDE PHOSPHOTRANSFERASE DOMAIN-CONTAINING PROTEIN-RELATED"/>
    <property type="match status" value="1"/>
</dbReference>
<dbReference type="UniPathway" id="UPA00050">
    <property type="reaction ID" value="UER00064"/>
</dbReference>
<dbReference type="SUPFAM" id="SSF56112">
    <property type="entry name" value="Protein kinase-like (PK-like)"/>
    <property type="match status" value="1"/>
</dbReference>
<keyword evidence="2 8" id="KW-0808">Transferase</keyword>
<keyword evidence="5 8" id="KW-0418">Kinase</keyword>
<dbReference type="InterPro" id="IPR002575">
    <property type="entry name" value="Aminoglycoside_PTrfase"/>
</dbReference>
<evidence type="ECO:0000259" key="9">
    <source>
        <dbReference type="Pfam" id="PF01636"/>
    </source>
</evidence>
<dbReference type="GO" id="GO:0004413">
    <property type="term" value="F:homoserine kinase activity"/>
    <property type="evidence" value="ECO:0007669"/>
    <property type="project" value="UniProtKB-UniRule"/>
</dbReference>
<evidence type="ECO:0000256" key="2">
    <source>
        <dbReference type="ARBA" id="ARBA00022679"/>
    </source>
</evidence>
<evidence type="ECO:0000256" key="1">
    <source>
        <dbReference type="ARBA" id="ARBA00022605"/>
    </source>
</evidence>
<comment type="pathway">
    <text evidence="8">Amino-acid biosynthesis; L-threonine biosynthesis; L-threonine from L-aspartate: step 4/5.</text>
</comment>
<dbReference type="Gene3D" id="3.30.200.20">
    <property type="entry name" value="Phosphorylase Kinase, domain 1"/>
    <property type="match status" value="1"/>
</dbReference>
<evidence type="ECO:0000256" key="8">
    <source>
        <dbReference type="HAMAP-Rule" id="MF_00301"/>
    </source>
</evidence>
<evidence type="ECO:0000256" key="3">
    <source>
        <dbReference type="ARBA" id="ARBA00022697"/>
    </source>
</evidence>
<accession>A0A7C1AZQ3</accession>
<evidence type="ECO:0000313" key="10">
    <source>
        <dbReference type="EMBL" id="HDL89320.1"/>
    </source>
</evidence>
<dbReference type="NCBIfam" id="TIGR00938">
    <property type="entry name" value="thrB_alt"/>
    <property type="match status" value="1"/>
</dbReference>
<dbReference type="HAMAP" id="MF_00301">
    <property type="entry name" value="Homoser_kinase_2"/>
    <property type="match status" value="1"/>
</dbReference>
<reference evidence="10" key="1">
    <citation type="journal article" date="2020" name="mSystems">
        <title>Genome- and Community-Level Interaction Insights into Carbon Utilization and Element Cycling Functions of Hydrothermarchaeota in Hydrothermal Sediment.</title>
        <authorList>
            <person name="Zhou Z."/>
            <person name="Liu Y."/>
            <person name="Xu W."/>
            <person name="Pan J."/>
            <person name="Luo Z.H."/>
            <person name="Li M."/>
        </authorList>
    </citation>
    <scope>NUCLEOTIDE SEQUENCE [LARGE SCALE GENOMIC DNA]</scope>
    <source>
        <strain evidence="10">HyVt-19</strain>
    </source>
</reference>
<comment type="similarity">
    <text evidence="7 8">Belongs to the pseudomonas-type ThrB family.</text>
</comment>
<feature type="domain" description="Aminoglycoside phosphotransferase" evidence="9">
    <location>
        <begin position="28"/>
        <end position="253"/>
    </location>
</feature>
<sequence>MSVYTVVERKQLETFLTHYSLGNLIDFHGISDGIENTNYFVTTTQGEFVLTLFESLNSQELPYFLELMAYLAEHKIPSAHPQPDDNKCFLRELNGKPATLVNKLEGKGVTISTVTQCYEIGSTMAKMHLAGQDFSFQRNNERGPEWWHQAAQRLNGYLTSTESTLLKEELHFQDQFRSAHLPKGVIHADLFRDNALFVGEKLYGLIDFYYACNDVLIYDLAVAVNDWCGEDDGSLHPEKLEGLLAGYSEIRPLTEEEKTLWPVMLRAGALRFWLSRLQDKHFPRPGELTHIKNPDTFRRVLENRKS</sequence>
<dbReference type="GO" id="GO:0005524">
    <property type="term" value="F:ATP binding"/>
    <property type="evidence" value="ECO:0007669"/>
    <property type="project" value="UniProtKB-KW"/>
</dbReference>
<dbReference type="AlphaFoldDB" id="A0A7C1AZQ3"/>
<keyword evidence="1 8" id="KW-0028">Amino-acid biosynthesis</keyword>
<dbReference type="PANTHER" id="PTHR21064:SF6">
    <property type="entry name" value="AMINOGLYCOSIDE PHOSPHOTRANSFERASE DOMAIN-CONTAINING PROTEIN"/>
    <property type="match status" value="1"/>
</dbReference>
<evidence type="ECO:0000256" key="4">
    <source>
        <dbReference type="ARBA" id="ARBA00022741"/>
    </source>
</evidence>
<dbReference type="GO" id="GO:0009088">
    <property type="term" value="P:threonine biosynthetic process"/>
    <property type="evidence" value="ECO:0007669"/>
    <property type="project" value="UniProtKB-UniRule"/>
</dbReference>
<dbReference type="Proteomes" id="UP000886355">
    <property type="component" value="Unassembled WGS sequence"/>
</dbReference>
<name>A0A7C1AZQ3_9BACT</name>
<keyword evidence="3 8" id="KW-0791">Threonine biosynthesis</keyword>
<proteinExistence type="inferred from homology"/>
<dbReference type="EC" id="2.7.1.39" evidence="8"/>
<evidence type="ECO:0000256" key="6">
    <source>
        <dbReference type="ARBA" id="ARBA00022840"/>
    </source>
</evidence>
<comment type="caution">
    <text evidence="10">The sequence shown here is derived from an EMBL/GenBank/DDBJ whole genome shotgun (WGS) entry which is preliminary data.</text>
</comment>
<evidence type="ECO:0000256" key="5">
    <source>
        <dbReference type="ARBA" id="ARBA00022777"/>
    </source>
</evidence>
<dbReference type="Gene3D" id="3.90.1200.10">
    <property type="match status" value="1"/>
</dbReference>
<dbReference type="InterPro" id="IPR050249">
    <property type="entry name" value="Pseudomonas-type_ThrB"/>
</dbReference>
<evidence type="ECO:0000256" key="7">
    <source>
        <dbReference type="ARBA" id="ARBA00038240"/>
    </source>
</evidence>
<dbReference type="Pfam" id="PF01636">
    <property type="entry name" value="APH"/>
    <property type="match status" value="1"/>
</dbReference>
<gene>
    <name evidence="8" type="primary">thrB</name>
    <name evidence="10" type="ORF">ENG14_00260</name>
</gene>